<keyword evidence="3" id="KW-1185">Reference proteome</keyword>
<feature type="domain" description="DUF4123" evidence="1">
    <location>
        <begin position="26"/>
        <end position="147"/>
    </location>
</feature>
<gene>
    <name evidence="2" type="ORF">SAMN02745746_01444</name>
</gene>
<sequence>MKLIHSFNLDALQAGIAINDDVPGHYYLLLDGALKPNLLRQLNKSGLPWLSVFTQNQDDLADLMAVSPLLLEWTPPQWPVVCYLLAYCDGLPMVSVWHSPEPLPQLAARLQPWCVVNADGSFFNLRYPDTRRLYDLDGILDEEQRGQFFGPAWRCLLPSRDGTGWQALHMATVAGEFAEKVVLSTSQTSQLIRAAETDEILYQLQFHSRINPHVLADCHPMAEAALRQADAQGIMDSHLRMNQCLAAIHSSN</sequence>
<dbReference type="Proteomes" id="UP000192920">
    <property type="component" value="Unassembled WGS sequence"/>
</dbReference>
<dbReference type="STRING" id="1123014.SAMN02745746_01444"/>
<proteinExistence type="predicted"/>
<accession>A0A1Y6BI58</accession>
<protein>
    <recommendedName>
        <fullName evidence="1">DUF4123 domain-containing protein</fullName>
    </recommendedName>
</protein>
<evidence type="ECO:0000259" key="1">
    <source>
        <dbReference type="Pfam" id="PF13503"/>
    </source>
</evidence>
<organism evidence="2 3">
    <name type="scientific">Pseudogulbenkiania subflava DSM 22618</name>
    <dbReference type="NCBI Taxonomy" id="1123014"/>
    <lineage>
        <taxon>Bacteria</taxon>
        <taxon>Pseudomonadati</taxon>
        <taxon>Pseudomonadota</taxon>
        <taxon>Betaproteobacteria</taxon>
        <taxon>Neisseriales</taxon>
        <taxon>Chromobacteriaceae</taxon>
        <taxon>Pseudogulbenkiania</taxon>
    </lineage>
</organism>
<dbReference type="InterPro" id="IPR025391">
    <property type="entry name" value="DUF4123"/>
</dbReference>
<dbReference type="RefSeq" id="WP_234985909.1">
    <property type="nucleotide sequence ID" value="NZ_FXAG01000006.1"/>
</dbReference>
<dbReference type="Pfam" id="PF13503">
    <property type="entry name" value="DUF4123"/>
    <property type="match status" value="1"/>
</dbReference>
<name>A0A1Y6BI58_9NEIS</name>
<dbReference type="AlphaFoldDB" id="A0A1Y6BI58"/>
<evidence type="ECO:0000313" key="2">
    <source>
        <dbReference type="EMBL" id="SMF12739.1"/>
    </source>
</evidence>
<evidence type="ECO:0000313" key="3">
    <source>
        <dbReference type="Proteomes" id="UP000192920"/>
    </source>
</evidence>
<dbReference type="EMBL" id="FXAG01000006">
    <property type="protein sequence ID" value="SMF12739.1"/>
    <property type="molecule type" value="Genomic_DNA"/>
</dbReference>
<reference evidence="3" key="1">
    <citation type="submission" date="2017-04" db="EMBL/GenBank/DDBJ databases">
        <authorList>
            <person name="Varghese N."/>
            <person name="Submissions S."/>
        </authorList>
    </citation>
    <scope>NUCLEOTIDE SEQUENCE [LARGE SCALE GENOMIC DNA]</scope>
    <source>
        <strain evidence="3">DSM 22618</strain>
    </source>
</reference>